<dbReference type="PANTHER" id="PTHR43375">
    <property type="entry name" value="OROTIDINE 5'-PHOSPHATE DECARBOXYLASE"/>
    <property type="match status" value="1"/>
</dbReference>
<dbReference type="CDD" id="cd04725">
    <property type="entry name" value="OMP_decarboxylase_like"/>
    <property type="match status" value="1"/>
</dbReference>
<evidence type="ECO:0000313" key="10">
    <source>
        <dbReference type="Proteomes" id="UP001139336"/>
    </source>
</evidence>
<dbReference type="NCBIfam" id="TIGR02127">
    <property type="entry name" value="pyrF_sub2"/>
    <property type="match status" value="1"/>
</dbReference>
<dbReference type="InterPro" id="IPR018089">
    <property type="entry name" value="OMPdecase_AS"/>
</dbReference>
<dbReference type="AlphaFoldDB" id="A0A9X1QP56"/>
<evidence type="ECO:0000256" key="5">
    <source>
        <dbReference type="ARBA" id="ARBA00023239"/>
    </source>
</evidence>
<feature type="active site" description="Proton donor" evidence="7">
    <location>
        <position position="96"/>
    </location>
</feature>
<dbReference type="GO" id="GO:0006207">
    <property type="term" value="P:'de novo' pyrimidine nucleobase biosynthetic process"/>
    <property type="evidence" value="ECO:0007669"/>
    <property type="project" value="InterPro"/>
</dbReference>
<evidence type="ECO:0000256" key="3">
    <source>
        <dbReference type="ARBA" id="ARBA00022793"/>
    </source>
</evidence>
<keyword evidence="4 7" id="KW-0665">Pyrimidine biosynthesis</keyword>
<name>A0A9X1QP56_9CORY</name>
<dbReference type="InterPro" id="IPR013785">
    <property type="entry name" value="Aldolase_TIM"/>
</dbReference>
<sequence length="273" mass="27943">MRGFGERLRNAAVERGRLCVGIDPHEHLLEQWGLPASVDGLREFCRICVVAFADTAALVKPQVAFFERFGAAGFAVLEETISALRDGGALVLADAKRGDIGSTMEGYARAWLDPAAPLACDAVTLSPYLGLGSLEPAVRTAAEHGGGIFVLAATSNPEAHSIQRASDGEGRSIAQQIVDGVAKLNADLGEEAGSIGVVVGATVSEPPALGHLGGPVLLPGVGAQGAGAADVARICAGVEHLAFPNISRGILRAGPDVEALRAAVAEASREFPA</sequence>
<dbReference type="GO" id="GO:0004590">
    <property type="term" value="F:orotidine-5'-phosphate decarboxylase activity"/>
    <property type="evidence" value="ECO:0007669"/>
    <property type="project" value="UniProtKB-UniRule"/>
</dbReference>
<evidence type="ECO:0000256" key="2">
    <source>
        <dbReference type="ARBA" id="ARBA00008847"/>
    </source>
</evidence>
<evidence type="ECO:0000313" key="9">
    <source>
        <dbReference type="EMBL" id="MCF4006566.1"/>
    </source>
</evidence>
<dbReference type="Gene3D" id="3.20.20.70">
    <property type="entry name" value="Aldolase class I"/>
    <property type="match status" value="1"/>
</dbReference>
<keyword evidence="3 7" id="KW-0210">Decarboxylase</keyword>
<dbReference type="EMBL" id="JAKGSI010000002">
    <property type="protein sequence ID" value="MCF4006566.1"/>
    <property type="molecule type" value="Genomic_DNA"/>
</dbReference>
<evidence type="ECO:0000259" key="8">
    <source>
        <dbReference type="SMART" id="SM00934"/>
    </source>
</evidence>
<protein>
    <recommendedName>
        <fullName evidence="7">Orotidine 5'-phosphate decarboxylase</fullName>
        <ecNumber evidence="7">4.1.1.23</ecNumber>
    </recommendedName>
    <alternativeName>
        <fullName evidence="7">OMP decarboxylase</fullName>
        <shortName evidence="7">OMPDCase</shortName>
        <shortName evidence="7">OMPdecase</shortName>
    </alternativeName>
</protein>
<dbReference type="InterPro" id="IPR011060">
    <property type="entry name" value="RibuloseP-bd_barrel"/>
</dbReference>
<dbReference type="EC" id="4.1.1.23" evidence="7"/>
<dbReference type="SMART" id="SM00934">
    <property type="entry name" value="OMPdecase"/>
    <property type="match status" value="1"/>
</dbReference>
<proteinExistence type="inferred from homology"/>
<reference evidence="9" key="1">
    <citation type="submission" date="2022-01" db="EMBL/GenBank/DDBJ databases">
        <title>Corynebacterium sp. nov isolated from isolated from the feces of the greater white-fronted geese (Anser albifrons) at Poyang Lake, PR China.</title>
        <authorList>
            <person name="Liu Q."/>
        </authorList>
    </citation>
    <scope>NUCLEOTIDE SEQUENCE</scope>
    <source>
        <strain evidence="9">JCM 32435</strain>
    </source>
</reference>
<dbReference type="SUPFAM" id="SSF51366">
    <property type="entry name" value="Ribulose-phoshate binding barrel"/>
    <property type="match status" value="1"/>
</dbReference>
<dbReference type="Pfam" id="PF00215">
    <property type="entry name" value="OMPdecase"/>
    <property type="match status" value="1"/>
</dbReference>
<comment type="similarity">
    <text evidence="2 7">Belongs to the OMP decarboxylase family. Type 2 subfamily.</text>
</comment>
<evidence type="ECO:0000256" key="4">
    <source>
        <dbReference type="ARBA" id="ARBA00022975"/>
    </source>
</evidence>
<comment type="pathway">
    <text evidence="1 7">Pyrimidine metabolism; UMP biosynthesis via de novo pathway; UMP from orotate: step 2/2.</text>
</comment>
<evidence type="ECO:0000256" key="7">
    <source>
        <dbReference type="HAMAP-Rule" id="MF_01215"/>
    </source>
</evidence>
<accession>A0A9X1QP56</accession>
<keyword evidence="5 7" id="KW-0456">Lyase</keyword>
<comment type="catalytic activity">
    <reaction evidence="6 7">
        <text>orotidine 5'-phosphate + H(+) = UMP + CO2</text>
        <dbReference type="Rhea" id="RHEA:11596"/>
        <dbReference type="ChEBI" id="CHEBI:15378"/>
        <dbReference type="ChEBI" id="CHEBI:16526"/>
        <dbReference type="ChEBI" id="CHEBI:57538"/>
        <dbReference type="ChEBI" id="CHEBI:57865"/>
        <dbReference type="EC" id="4.1.1.23"/>
    </reaction>
</comment>
<feature type="domain" description="Orotidine 5'-phosphate decarboxylase" evidence="8">
    <location>
        <begin position="17"/>
        <end position="263"/>
    </location>
</feature>
<dbReference type="PANTHER" id="PTHR43375:SF1">
    <property type="entry name" value="OROTIDINE 5'-PHOSPHATE DECARBOXYLASE"/>
    <property type="match status" value="1"/>
</dbReference>
<gene>
    <name evidence="7 9" type="primary">pyrF</name>
    <name evidence="9" type="ORF">L1O03_05155</name>
</gene>
<dbReference type="InterPro" id="IPR001754">
    <property type="entry name" value="OMPdeCOase_dom"/>
</dbReference>
<dbReference type="Proteomes" id="UP001139336">
    <property type="component" value="Unassembled WGS sequence"/>
</dbReference>
<dbReference type="InterPro" id="IPR011995">
    <property type="entry name" value="OMPdecase_type-2"/>
</dbReference>
<evidence type="ECO:0000256" key="1">
    <source>
        <dbReference type="ARBA" id="ARBA00004861"/>
    </source>
</evidence>
<keyword evidence="10" id="KW-1185">Reference proteome</keyword>
<dbReference type="RefSeq" id="WP_236118357.1">
    <property type="nucleotide sequence ID" value="NZ_JAKGSI010000002.1"/>
</dbReference>
<organism evidence="9 10">
    <name type="scientific">Corynebacterium uropygiale</name>
    <dbReference type="NCBI Taxonomy" id="1775911"/>
    <lineage>
        <taxon>Bacteria</taxon>
        <taxon>Bacillati</taxon>
        <taxon>Actinomycetota</taxon>
        <taxon>Actinomycetes</taxon>
        <taxon>Mycobacteriales</taxon>
        <taxon>Corynebacteriaceae</taxon>
        <taxon>Corynebacterium</taxon>
    </lineage>
</organism>
<comment type="caution">
    <text evidence="9">The sequence shown here is derived from an EMBL/GenBank/DDBJ whole genome shotgun (WGS) entry which is preliminary data.</text>
</comment>
<dbReference type="PROSITE" id="PS00156">
    <property type="entry name" value="OMPDECASE"/>
    <property type="match status" value="1"/>
</dbReference>
<evidence type="ECO:0000256" key="6">
    <source>
        <dbReference type="ARBA" id="ARBA00049157"/>
    </source>
</evidence>
<dbReference type="HAMAP" id="MF_01215">
    <property type="entry name" value="OMPdecase_type2"/>
    <property type="match status" value="1"/>
</dbReference>
<dbReference type="GO" id="GO:0044205">
    <property type="term" value="P:'de novo' UMP biosynthetic process"/>
    <property type="evidence" value="ECO:0007669"/>
    <property type="project" value="UniProtKB-UniRule"/>
</dbReference>